<dbReference type="EMBL" id="OX465077">
    <property type="protein sequence ID" value="CAI9266520.1"/>
    <property type="molecule type" value="Genomic_DNA"/>
</dbReference>
<protein>
    <submittedName>
        <fullName evidence="1">Uncharacterized protein</fullName>
    </submittedName>
</protein>
<keyword evidence="2" id="KW-1185">Reference proteome</keyword>
<organism evidence="1 2">
    <name type="scientific">Lactuca saligna</name>
    <name type="common">Willowleaf lettuce</name>
    <dbReference type="NCBI Taxonomy" id="75948"/>
    <lineage>
        <taxon>Eukaryota</taxon>
        <taxon>Viridiplantae</taxon>
        <taxon>Streptophyta</taxon>
        <taxon>Embryophyta</taxon>
        <taxon>Tracheophyta</taxon>
        <taxon>Spermatophyta</taxon>
        <taxon>Magnoliopsida</taxon>
        <taxon>eudicotyledons</taxon>
        <taxon>Gunneridae</taxon>
        <taxon>Pentapetalae</taxon>
        <taxon>asterids</taxon>
        <taxon>campanulids</taxon>
        <taxon>Asterales</taxon>
        <taxon>Asteraceae</taxon>
        <taxon>Cichorioideae</taxon>
        <taxon>Cichorieae</taxon>
        <taxon>Lactucinae</taxon>
        <taxon>Lactuca</taxon>
    </lineage>
</organism>
<evidence type="ECO:0000313" key="1">
    <source>
        <dbReference type="EMBL" id="CAI9266520.1"/>
    </source>
</evidence>
<reference evidence="1" key="1">
    <citation type="submission" date="2023-04" db="EMBL/GenBank/DDBJ databases">
        <authorList>
            <person name="Vijverberg K."/>
            <person name="Xiong W."/>
            <person name="Schranz E."/>
        </authorList>
    </citation>
    <scope>NUCLEOTIDE SEQUENCE</scope>
</reference>
<proteinExistence type="predicted"/>
<dbReference type="Proteomes" id="UP001177003">
    <property type="component" value="Chromosome 1"/>
</dbReference>
<dbReference type="AlphaFoldDB" id="A0AA35Y635"/>
<sequence>MFGKPVYPRLPEVRMLDFHALMTSDGSNVQVKFLELLDSGGGGLVADLVERNAEVTGELQGSYTLSLTELDLAPDFRWSPQIPNISNTIFTVHPKLLLDVDDFGYGSVGAIAVLDFISEVLSDFVSEIHHVLFPSFFLDLSWRR</sequence>
<name>A0AA35Y635_LACSI</name>
<gene>
    <name evidence="1" type="ORF">LSALG_LOCUS7074</name>
</gene>
<accession>A0AA35Y635</accession>
<evidence type="ECO:0000313" key="2">
    <source>
        <dbReference type="Proteomes" id="UP001177003"/>
    </source>
</evidence>